<evidence type="ECO:0000256" key="2">
    <source>
        <dbReference type="ARBA" id="ARBA00005453"/>
    </source>
</evidence>
<dbReference type="GO" id="GO:0097193">
    <property type="term" value="P:intrinsic apoptotic signaling pathway"/>
    <property type="evidence" value="ECO:0007669"/>
    <property type="project" value="InterPro"/>
</dbReference>
<dbReference type="Pfam" id="PF10231">
    <property type="entry name" value="COA8"/>
    <property type="match status" value="1"/>
</dbReference>
<organism evidence="7 8">
    <name type="scientific">Cerrena zonata</name>
    <dbReference type="NCBI Taxonomy" id="2478898"/>
    <lineage>
        <taxon>Eukaryota</taxon>
        <taxon>Fungi</taxon>
        <taxon>Dikarya</taxon>
        <taxon>Basidiomycota</taxon>
        <taxon>Agaricomycotina</taxon>
        <taxon>Agaricomycetes</taxon>
        <taxon>Polyporales</taxon>
        <taxon>Cerrenaceae</taxon>
        <taxon>Cerrena</taxon>
    </lineage>
</organism>
<sequence length="178" mass="21030">MNVLRLPKNVLLKPAQLRRIHATCVRKDIVGPPDQVSNLRPVIYDDAPILPPDGVRHPYSLREFTGDTREYHWKMQRQQLDAYNHEFWTDSNTRFEAAKQAYLDSLPSSCTLEDQETALSVFYSKWVKQETARQQQYCTEWRKRNWSNIMLGARVKYQMLWSKITRSSHSSLEDARKD</sequence>
<gene>
    <name evidence="7" type="ORF">QCA50_003013</name>
</gene>
<keyword evidence="6" id="KW-0472">Membrane</keyword>
<keyword evidence="4" id="KW-0809">Transit peptide</keyword>
<accession>A0AAW0GVH1</accession>
<keyword evidence="3" id="KW-0999">Mitochondrion inner membrane</keyword>
<evidence type="ECO:0008006" key="9">
    <source>
        <dbReference type="Google" id="ProtNLM"/>
    </source>
</evidence>
<keyword evidence="8" id="KW-1185">Reference proteome</keyword>
<dbReference type="PANTHER" id="PTHR31107:SF2">
    <property type="entry name" value="CYTOCHROME C OXIDASE ASSEMBLY FACTOR 8"/>
    <property type="match status" value="1"/>
</dbReference>
<keyword evidence="5" id="KW-0496">Mitochondrion</keyword>
<dbReference type="GO" id="GO:0005743">
    <property type="term" value="C:mitochondrial inner membrane"/>
    <property type="evidence" value="ECO:0007669"/>
    <property type="project" value="UniProtKB-SubCell"/>
</dbReference>
<dbReference type="EMBL" id="JASBNA010000003">
    <property type="protein sequence ID" value="KAK7693445.1"/>
    <property type="molecule type" value="Genomic_DNA"/>
</dbReference>
<evidence type="ECO:0000313" key="8">
    <source>
        <dbReference type="Proteomes" id="UP001385951"/>
    </source>
</evidence>
<dbReference type="PANTHER" id="PTHR31107">
    <property type="entry name" value="APOPTOGENIC PROTEIN 1, MITOCHONDRIAL"/>
    <property type="match status" value="1"/>
</dbReference>
<proteinExistence type="inferred from homology"/>
<name>A0AAW0GVH1_9APHY</name>
<evidence type="ECO:0000313" key="7">
    <source>
        <dbReference type="EMBL" id="KAK7693445.1"/>
    </source>
</evidence>
<comment type="subcellular location">
    <subcellularLocation>
        <location evidence="1">Mitochondrion inner membrane</location>
        <topology evidence="1">Peripheral membrane protein</topology>
        <orientation evidence="1">Matrix side</orientation>
    </subcellularLocation>
</comment>
<evidence type="ECO:0000256" key="1">
    <source>
        <dbReference type="ARBA" id="ARBA00004443"/>
    </source>
</evidence>
<comment type="caution">
    <text evidence="7">The sequence shown here is derived from an EMBL/GenBank/DDBJ whole genome shotgun (WGS) entry which is preliminary data.</text>
</comment>
<evidence type="ECO:0000256" key="6">
    <source>
        <dbReference type="ARBA" id="ARBA00023136"/>
    </source>
</evidence>
<evidence type="ECO:0000256" key="5">
    <source>
        <dbReference type="ARBA" id="ARBA00023128"/>
    </source>
</evidence>
<dbReference type="InterPro" id="IPR018796">
    <property type="entry name" value="COA8"/>
</dbReference>
<dbReference type="AlphaFoldDB" id="A0AAW0GVH1"/>
<comment type="similarity">
    <text evidence="2">Belongs to the COA8 family.</text>
</comment>
<evidence type="ECO:0000256" key="4">
    <source>
        <dbReference type="ARBA" id="ARBA00022946"/>
    </source>
</evidence>
<reference evidence="7 8" key="1">
    <citation type="submission" date="2022-09" db="EMBL/GenBank/DDBJ databases">
        <authorList>
            <person name="Palmer J.M."/>
        </authorList>
    </citation>
    <scope>NUCLEOTIDE SEQUENCE [LARGE SCALE GENOMIC DNA]</scope>
    <source>
        <strain evidence="7 8">DSM 7382</strain>
    </source>
</reference>
<evidence type="ECO:0000256" key="3">
    <source>
        <dbReference type="ARBA" id="ARBA00022792"/>
    </source>
</evidence>
<dbReference type="Proteomes" id="UP001385951">
    <property type="component" value="Unassembled WGS sequence"/>
</dbReference>
<protein>
    <recommendedName>
        <fullName evidence="9">Apoptogenic protein 1, mitochondrial</fullName>
    </recommendedName>
</protein>